<sequence length="114" mass="11780">MVRVTFTRSAVRNTVAALAVTTAVAAGGLFSAAAASAQPDPYVPQPPFWCPGNPHGAISGSGYGGYCEGRTFPDGTRLNTWRLGPYWQPIRCIIPDGIPNPPLAPPGGCGGLLD</sequence>
<gene>
    <name evidence="1" type="ORF">C731_2431</name>
</gene>
<dbReference type="OrthoDB" id="4641666at2"/>
<organism evidence="1 2">
    <name type="scientific">Mycolicibacterium hassiacum (strain DSM 44199 / CIP 105218 / JCM 12690 / 3849)</name>
    <name type="common">Mycobacterium hassiacum</name>
    <dbReference type="NCBI Taxonomy" id="1122247"/>
    <lineage>
        <taxon>Bacteria</taxon>
        <taxon>Bacillati</taxon>
        <taxon>Actinomycetota</taxon>
        <taxon>Actinomycetes</taxon>
        <taxon>Mycobacteriales</taxon>
        <taxon>Mycobacteriaceae</taxon>
        <taxon>Mycolicibacterium</taxon>
    </lineage>
</organism>
<reference evidence="1 2" key="1">
    <citation type="journal article" date="2012" name="J. Bacteriol.">
        <title>Genome sequence of Mycobacterium hassiacum DSM 44199, a rare source of heat-stable mycobacterial proteins.</title>
        <authorList>
            <person name="Tiago I."/>
            <person name="Maranha A."/>
            <person name="Mendes V."/>
            <person name="Alarico S."/>
            <person name="Moynihan P.J."/>
            <person name="Clarke A.J."/>
            <person name="Macedo-Ribeiro S."/>
            <person name="Pereira P.J."/>
            <person name="Empadinhas N."/>
        </authorList>
    </citation>
    <scope>NUCLEOTIDE SEQUENCE [LARGE SCALE GENOMIC DNA]</scope>
    <source>
        <strain evidence="2">DSM 44199 / CIP 105218 / JCM 12690 / 3849</strain>
    </source>
</reference>
<evidence type="ECO:0000313" key="2">
    <source>
        <dbReference type="Proteomes" id="UP000006265"/>
    </source>
</evidence>
<comment type="caution">
    <text evidence="1">The sequence shown here is derived from an EMBL/GenBank/DDBJ whole genome shotgun (WGS) entry which is preliminary data.</text>
</comment>
<evidence type="ECO:0000313" key="1">
    <source>
        <dbReference type="EMBL" id="EKF23545.1"/>
    </source>
</evidence>
<proteinExistence type="predicted"/>
<dbReference type="STRING" id="1122247.GCA_000379865_04571"/>
<dbReference type="eggNOG" id="ENOG5031Z1H">
    <property type="taxonomic scope" value="Bacteria"/>
</dbReference>
<dbReference type="EMBL" id="AMRA01000064">
    <property type="protein sequence ID" value="EKF23545.1"/>
    <property type="molecule type" value="Genomic_DNA"/>
</dbReference>
<dbReference type="Proteomes" id="UP000006265">
    <property type="component" value="Unassembled WGS sequence"/>
</dbReference>
<accession>K5BB84</accession>
<keyword evidence="2" id="KW-1185">Reference proteome</keyword>
<dbReference type="AlphaFoldDB" id="K5BB84"/>
<dbReference type="PATRIC" id="fig|1122247.3.peg.2332"/>
<name>K5BB84_MYCHD</name>
<protein>
    <submittedName>
        <fullName evidence="1">Putative gp56</fullName>
    </submittedName>
</protein>
<dbReference type="RefSeq" id="WP_005627846.1">
    <property type="nucleotide sequence ID" value="NZ_AMRA01000064.1"/>
</dbReference>